<dbReference type="AlphaFoldDB" id="A0A835EL18"/>
<dbReference type="InterPro" id="IPR036047">
    <property type="entry name" value="F-box-like_dom_sf"/>
</dbReference>
<dbReference type="Gene3D" id="1.20.1280.50">
    <property type="match status" value="1"/>
</dbReference>
<dbReference type="PANTHER" id="PTHR31900">
    <property type="entry name" value="F-BOX/RNI SUPERFAMILY PROTEIN-RELATED"/>
    <property type="match status" value="1"/>
</dbReference>
<dbReference type="OrthoDB" id="1155922at2759"/>
<dbReference type="Pfam" id="PF00646">
    <property type="entry name" value="F-box"/>
    <property type="match status" value="2"/>
</dbReference>
<reference evidence="2" key="1">
    <citation type="submission" date="2020-07" db="EMBL/GenBank/DDBJ databases">
        <title>Genome sequence and genetic diversity analysis of an under-domesticated orphan crop, white fonio (Digitaria exilis).</title>
        <authorList>
            <person name="Bennetzen J.L."/>
            <person name="Chen S."/>
            <person name="Ma X."/>
            <person name="Wang X."/>
            <person name="Yssel A.E.J."/>
            <person name="Chaluvadi S.R."/>
            <person name="Johnson M."/>
            <person name="Gangashetty P."/>
            <person name="Hamidou F."/>
            <person name="Sanogo M.D."/>
            <person name="Zwaenepoel A."/>
            <person name="Wallace J."/>
            <person name="Van De Peer Y."/>
            <person name="Van Deynze A."/>
        </authorList>
    </citation>
    <scope>NUCLEOTIDE SEQUENCE</scope>
    <source>
        <tissue evidence="2">Leaves</tissue>
    </source>
</reference>
<feature type="domain" description="F-box" evidence="1">
    <location>
        <begin position="25"/>
        <end position="59"/>
    </location>
</feature>
<dbReference type="SMART" id="SM00256">
    <property type="entry name" value="FBOX"/>
    <property type="match status" value="2"/>
</dbReference>
<organism evidence="2 3">
    <name type="scientific">Digitaria exilis</name>
    <dbReference type="NCBI Taxonomy" id="1010633"/>
    <lineage>
        <taxon>Eukaryota</taxon>
        <taxon>Viridiplantae</taxon>
        <taxon>Streptophyta</taxon>
        <taxon>Embryophyta</taxon>
        <taxon>Tracheophyta</taxon>
        <taxon>Spermatophyta</taxon>
        <taxon>Magnoliopsida</taxon>
        <taxon>Liliopsida</taxon>
        <taxon>Poales</taxon>
        <taxon>Poaceae</taxon>
        <taxon>PACMAD clade</taxon>
        <taxon>Panicoideae</taxon>
        <taxon>Panicodae</taxon>
        <taxon>Paniceae</taxon>
        <taxon>Anthephorinae</taxon>
        <taxon>Digitaria</taxon>
    </lineage>
</organism>
<evidence type="ECO:0000313" key="3">
    <source>
        <dbReference type="Proteomes" id="UP000636709"/>
    </source>
</evidence>
<keyword evidence="3" id="KW-1185">Reference proteome</keyword>
<dbReference type="InterPro" id="IPR050232">
    <property type="entry name" value="FBL13/AtMIF1-like"/>
</dbReference>
<dbReference type="InterPro" id="IPR055411">
    <property type="entry name" value="LRR_FXL15/At3g58940/PEG3-like"/>
</dbReference>
<sequence length="523" mass="59293">MAPHRLRKKPPSPDATATPAPAVASYPLLSLPPEVVNEILTRLSLRDAVRTSALSRAWRRRWESLPSLDIDIGYGKQALWTVDCVLSRCSGRVRRFHTCLDELSARRLDDWLLVLSRRGGVEDLDLRPDQPYKFLSLHSTIFSWRRLISIDLFACHIPPLPQDFVGFPDLKVLSLGKVKLQRNGEYQLQEIIETSPLLEKLTLSELYIGEDGDDFIEWEIKAPNLRYITICSNIDYGWNFAELPCLHSAVIDLWEYVGHRDFAKFLAGLVQARKLNLCMYYAPANAALPKVNGIKILETLPCTFQNLKLLKLFMHFCELAPIFSLFCFLKSAPNLVKLKIKICDGEEQKIEANGEFLNAQWADGMCDNLQILKMTGINWLPNEMSFMKLMLSKARLLHTLSISHAYDCSVSHVGPLHELVTYGRASAQAQILFQGYDDHQTRRHDRTENTMGISDLAPELLDLILVRLPLRDAARASVLSIAWGRSWRHLSDLDFTSPCAAVCDREAIDGVLLHHAGPVRSVR</sequence>
<dbReference type="Gene3D" id="3.80.10.10">
    <property type="entry name" value="Ribonuclease Inhibitor"/>
    <property type="match status" value="1"/>
</dbReference>
<dbReference type="EMBL" id="JACEFO010001899">
    <property type="protein sequence ID" value="KAF8695058.1"/>
    <property type="molecule type" value="Genomic_DNA"/>
</dbReference>
<dbReference type="SUPFAM" id="SSF81383">
    <property type="entry name" value="F-box domain"/>
    <property type="match status" value="2"/>
</dbReference>
<gene>
    <name evidence="2" type="ORF">HU200_037666</name>
</gene>
<dbReference type="SUPFAM" id="SSF52047">
    <property type="entry name" value="RNI-like"/>
    <property type="match status" value="1"/>
</dbReference>
<dbReference type="InterPro" id="IPR032675">
    <property type="entry name" value="LRR_dom_sf"/>
</dbReference>
<dbReference type="InterPro" id="IPR001810">
    <property type="entry name" value="F-box_dom"/>
</dbReference>
<dbReference type="PANTHER" id="PTHR31900:SF32">
    <property type="entry name" value="F-BOX_RNI_FBD-LIKE DOMAIN PROTEIN"/>
    <property type="match status" value="1"/>
</dbReference>
<comment type="caution">
    <text evidence="2">The sequence shown here is derived from an EMBL/GenBank/DDBJ whole genome shotgun (WGS) entry which is preliminary data.</text>
</comment>
<proteinExistence type="predicted"/>
<protein>
    <recommendedName>
        <fullName evidence="1">F-box domain-containing protein</fullName>
    </recommendedName>
</protein>
<dbReference type="Proteomes" id="UP000636709">
    <property type="component" value="Unassembled WGS sequence"/>
</dbReference>
<accession>A0A835EL18</accession>
<dbReference type="PROSITE" id="PS50181">
    <property type="entry name" value="FBOX"/>
    <property type="match status" value="1"/>
</dbReference>
<evidence type="ECO:0000313" key="2">
    <source>
        <dbReference type="EMBL" id="KAF8695058.1"/>
    </source>
</evidence>
<name>A0A835EL18_9POAL</name>
<evidence type="ECO:0000259" key="1">
    <source>
        <dbReference type="PROSITE" id="PS50181"/>
    </source>
</evidence>
<dbReference type="Pfam" id="PF24758">
    <property type="entry name" value="LRR_At5g56370"/>
    <property type="match status" value="1"/>
</dbReference>